<dbReference type="InterPro" id="IPR013762">
    <property type="entry name" value="Integrase-like_cat_sf"/>
</dbReference>
<evidence type="ECO:0000313" key="5">
    <source>
        <dbReference type="Proteomes" id="UP000037395"/>
    </source>
</evidence>
<evidence type="ECO:0000256" key="1">
    <source>
        <dbReference type="ARBA" id="ARBA00023172"/>
    </source>
</evidence>
<evidence type="ECO:0000259" key="2">
    <source>
        <dbReference type="PROSITE" id="PS51898"/>
    </source>
</evidence>
<dbReference type="Pfam" id="PF00589">
    <property type="entry name" value="Phage_integrase"/>
    <property type="match status" value="1"/>
</dbReference>
<reference evidence="3" key="5">
    <citation type="submission" date="2020-09" db="EMBL/GenBank/DDBJ databases">
        <authorList>
            <person name="Sun Q."/>
            <person name="Ohkuma M."/>
        </authorList>
    </citation>
    <scope>NUCLEOTIDE SEQUENCE</scope>
    <source>
        <strain evidence="3">JCM 4434</strain>
    </source>
</reference>
<name>A0A1E7N1Q1_KITAU</name>
<gene>
    <name evidence="3" type="ORF">GCM10010502_65130</name>
    <name evidence="4" type="ORF">HS99_0008925</name>
</gene>
<accession>A0A1E7N1Q1</accession>
<dbReference type="OrthoDB" id="3698359at2"/>
<accession>A0A8H9LYL3</accession>
<dbReference type="PANTHER" id="PTHR30349:SF64">
    <property type="entry name" value="PROPHAGE INTEGRASE INTD-RELATED"/>
    <property type="match status" value="1"/>
</dbReference>
<dbReference type="GO" id="GO:0006310">
    <property type="term" value="P:DNA recombination"/>
    <property type="evidence" value="ECO:0007669"/>
    <property type="project" value="UniProtKB-KW"/>
</dbReference>
<dbReference type="AlphaFoldDB" id="A0A1E7N1Q1"/>
<dbReference type="Proteomes" id="UP000610124">
    <property type="component" value="Unassembled WGS sequence"/>
</dbReference>
<dbReference type="InterPro" id="IPR050090">
    <property type="entry name" value="Tyrosine_recombinase_XerCD"/>
</dbReference>
<evidence type="ECO:0000313" key="4">
    <source>
        <dbReference type="EMBL" id="OEV34611.1"/>
    </source>
</evidence>
<dbReference type="GeneID" id="97489427"/>
<dbReference type="Gene3D" id="1.10.443.10">
    <property type="entry name" value="Intergrase catalytic core"/>
    <property type="match status" value="1"/>
</dbReference>
<keyword evidence="5" id="KW-1185">Reference proteome</keyword>
<reference evidence="3" key="1">
    <citation type="journal article" date="2014" name="Int. J. Syst. Evol. Microbiol.">
        <title>Complete genome sequence of Corynebacterium casei LMG S-19264T (=DSM 44701T), isolated from a smear-ripened cheese.</title>
        <authorList>
            <consortium name="US DOE Joint Genome Institute (JGI-PGF)"/>
            <person name="Walter F."/>
            <person name="Albersmeier A."/>
            <person name="Kalinowski J."/>
            <person name="Ruckert C."/>
        </authorList>
    </citation>
    <scope>NUCLEOTIDE SEQUENCE</scope>
    <source>
        <strain evidence="3">JCM 4434</strain>
    </source>
</reference>
<dbReference type="InterPro" id="IPR011010">
    <property type="entry name" value="DNA_brk_join_enz"/>
</dbReference>
<dbReference type="GO" id="GO:0015074">
    <property type="term" value="P:DNA integration"/>
    <property type="evidence" value="ECO:0007669"/>
    <property type="project" value="InterPro"/>
</dbReference>
<organism evidence="4 5">
    <name type="scientific">Kitasatospora aureofaciens</name>
    <name type="common">Streptomyces aureofaciens</name>
    <dbReference type="NCBI Taxonomy" id="1894"/>
    <lineage>
        <taxon>Bacteria</taxon>
        <taxon>Bacillati</taxon>
        <taxon>Actinomycetota</taxon>
        <taxon>Actinomycetes</taxon>
        <taxon>Kitasatosporales</taxon>
        <taxon>Streptomycetaceae</taxon>
        <taxon>Kitasatospora</taxon>
    </lineage>
</organism>
<dbReference type="GO" id="GO:0003677">
    <property type="term" value="F:DNA binding"/>
    <property type="evidence" value="ECO:0007669"/>
    <property type="project" value="InterPro"/>
</dbReference>
<dbReference type="PROSITE" id="PS51898">
    <property type="entry name" value="TYR_RECOMBINASE"/>
    <property type="match status" value="1"/>
</dbReference>
<evidence type="ECO:0000313" key="3">
    <source>
        <dbReference type="EMBL" id="GGV01561.1"/>
    </source>
</evidence>
<dbReference type="EMBL" id="BMUB01000026">
    <property type="protein sequence ID" value="GGV01561.1"/>
    <property type="molecule type" value="Genomic_DNA"/>
</dbReference>
<reference evidence="4" key="3">
    <citation type="submission" date="2016-08" db="EMBL/GenBank/DDBJ databases">
        <title>Sequencing, Assembly and Comparative Genomics of S. aureofaciens ATCC 10762.</title>
        <authorList>
            <person name="Gradnigo J.S."/>
            <person name="Johnson N."/>
            <person name="Somerville G.A."/>
        </authorList>
    </citation>
    <scope>NUCLEOTIDE SEQUENCE [LARGE SCALE GENOMIC DNA]</scope>
    <source>
        <strain evidence="4">ATCC 10762</strain>
    </source>
</reference>
<reference evidence="4 5" key="2">
    <citation type="submission" date="2014-07" db="EMBL/GenBank/DDBJ databases">
        <authorList>
            <person name="Zhang J.E."/>
            <person name="Yang H."/>
            <person name="Guo J."/>
            <person name="Deng Z."/>
            <person name="Luo H."/>
            <person name="Luo M."/>
            <person name="Zhao B."/>
        </authorList>
    </citation>
    <scope>NUCLEOTIDE SEQUENCE [LARGE SCALE GENOMIC DNA]</scope>
    <source>
        <strain evidence="4">ATCC 10762</strain>
        <strain evidence="5">ATCC 10762 / DSM 40127 / CCM 3239 / JCM 4008 / LMG 5968 / NBRC 12843 / NCIMB 8234 / A-377</strain>
    </source>
</reference>
<sequence length="367" mass="42161">MVHQHKIALAGSAHLELVSGVVQLRPEDAMFDAMLRGWRAQQKARGLQDETVEDRERLIRRFHEFANDYPWQWTPAHMDEWSVCLTGEKHLAPFTIRGYQGIVRLFSEFVIDSRYGWVPACEEAFGAFPVAICHEWNTIPHLQDYEGSPEARPFTRDELQRFLDYADDQVDRAVRAKRKGALAAYRDATLFKVIYGWGLRRTETSKLDVVDFGRNPQAPQFGRYGTLNVRYGKAKKGQQPRRRNVLSVMDWAVEAVADYVENVRPRFGFPDHPALWITERGGRLQPGSINDRFEAYRNALKLPKDLVPHSIRHSYVTYLTEDGVDRRFIQQQVGHECDSSTTIYTHVSDDFVNTALHKALAPAFAGV</sequence>
<dbReference type="EMBL" id="JPRF03000043">
    <property type="protein sequence ID" value="OEV34611.1"/>
    <property type="molecule type" value="Genomic_DNA"/>
</dbReference>
<reference evidence="5" key="4">
    <citation type="submission" date="2016-08" db="EMBL/GenBank/DDBJ databases">
        <title>Sequencing, assembly and comparative genomics of S. aureofaciens ATCC 10762.</title>
        <authorList>
            <person name="Gradnigo J.S."/>
            <person name="Johnson N."/>
            <person name="Somerville G.A."/>
        </authorList>
    </citation>
    <scope>NUCLEOTIDE SEQUENCE [LARGE SCALE GENOMIC DNA]</scope>
    <source>
        <strain evidence="5">ATCC 10762 / DSM 40127 / CCM 3239 / JCM 4008 / LMG 5968 / NBRC 12843 / NCIMB 8234 / A-377</strain>
    </source>
</reference>
<protein>
    <submittedName>
        <fullName evidence="4">Integrase</fullName>
    </submittedName>
</protein>
<keyword evidence="1" id="KW-0233">DNA recombination</keyword>
<feature type="domain" description="Tyr recombinase" evidence="2">
    <location>
        <begin position="149"/>
        <end position="357"/>
    </location>
</feature>
<comment type="caution">
    <text evidence="4">The sequence shown here is derived from an EMBL/GenBank/DDBJ whole genome shotgun (WGS) entry which is preliminary data.</text>
</comment>
<dbReference type="PANTHER" id="PTHR30349">
    <property type="entry name" value="PHAGE INTEGRASE-RELATED"/>
    <property type="match status" value="1"/>
</dbReference>
<dbReference type="Proteomes" id="UP000037395">
    <property type="component" value="Unassembled WGS sequence"/>
</dbReference>
<dbReference type="RefSeq" id="WP_030554764.1">
    <property type="nucleotide sequence ID" value="NZ_BMUB01000026.1"/>
</dbReference>
<dbReference type="KEGG" id="kau:B6264_26865"/>
<proteinExistence type="predicted"/>
<dbReference type="SUPFAM" id="SSF56349">
    <property type="entry name" value="DNA breaking-rejoining enzymes"/>
    <property type="match status" value="1"/>
</dbReference>
<dbReference type="InterPro" id="IPR002104">
    <property type="entry name" value="Integrase_catalytic"/>
</dbReference>